<feature type="domain" description="HipA N-terminal subdomain 1" evidence="1">
    <location>
        <begin position="4"/>
        <end position="99"/>
    </location>
</feature>
<sequence>MNTLAVLLDGDQVATLEQTRGGQHELAYDNRAARTPLSLSMPLGAGPFRHRVVDPYLEGLLPERESTREAMGRSFGVSPRNPFALLQRMGLDCAGAVQLCAAAGAPVHNLETVQ</sequence>
<keyword evidence="3" id="KW-1185">Reference proteome</keyword>
<evidence type="ECO:0000313" key="3">
    <source>
        <dbReference type="Proteomes" id="UP000224915"/>
    </source>
</evidence>
<dbReference type="Proteomes" id="UP000224915">
    <property type="component" value="Unassembled WGS sequence"/>
</dbReference>
<organism evidence="2 3">
    <name type="scientific">Serinibacter salmoneus</name>
    <dbReference type="NCBI Taxonomy" id="556530"/>
    <lineage>
        <taxon>Bacteria</taxon>
        <taxon>Bacillati</taxon>
        <taxon>Actinomycetota</taxon>
        <taxon>Actinomycetes</taxon>
        <taxon>Micrococcales</taxon>
        <taxon>Beutenbergiaceae</taxon>
        <taxon>Serinibacter</taxon>
    </lineage>
</organism>
<gene>
    <name evidence="2" type="ORF">ATL40_0058</name>
</gene>
<dbReference type="Pfam" id="PF13657">
    <property type="entry name" value="Couple_hipA"/>
    <property type="match status" value="1"/>
</dbReference>
<dbReference type="NCBIfam" id="TIGR03071">
    <property type="entry name" value="couple_hipA"/>
    <property type="match status" value="1"/>
</dbReference>
<proteinExistence type="predicted"/>
<dbReference type="InterPro" id="IPR017508">
    <property type="entry name" value="HipA_N1"/>
</dbReference>
<reference evidence="2 3" key="1">
    <citation type="submission" date="2017-10" db="EMBL/GenBank/DDBJ databases">
        <title>Sequencing the genomes of 1000 actinobacteria strains.</title>
        <authorList>
            <person name="Klenk H.-P."/>
        </authorList>
    </citation>
    <scope>NUCLEOTIDE SEQUENCE [LARGE SCALE GENOMIC DNA]</scope>
    <source>
        <strain evidence="2 3">DSM 21801</strain>
    </source>
</reference>
<name>A0A2A9CXX6_9MICO</name>
<dbReference type="OrthoDB" id="3182374at2"/>
<dbReference type="AlphaFoldDB" id="A0A2A9CXX6"/>
<dbReference type="EMBL" id="PDJD01000001">
    <property type="protein sequence ID" value="PFG18522.1"/>
    <property type="molecule type" value="Genomic_DNA"/>
</dbReference>
<dbReference type="GO" id="GO:0016301">
    <property type="term" value="F:kinase activity"/>
    <property type="evidence" value="ECO:0007669"/>
    <property type="project" value="UniProtKB-KW"/>
</dbReference>
<keyword evidence="2" id="KW-0808">Transferase</keyword>
<evidence type="ECO:0000259" key="1">
    <source>
        <dbReference type="Pfam" id="PF13657"/>
    </source>
</evidence>
<dbReference type="RefSeq" id="WP_098467779.1">
    <property type="nucleotide sequence ID" value="NZ_PDJD01000001.1"/>
</dbReference>
<comment type="caution">
    <text evidence="2">The sequence shown here is derived from an EMBL/GenBank/DDBJ whole genome shotgun (WGS) entry which is preliminary data.</text>
</comment>
<accession>A0A2A9CXX6</accession>
<evidence type="ECO:0000313" key="2">
    <source>
        <dbReference type="EMBL" id="PFG18522.1"/>
    </source>
</evidence>
<keyword evidence="2" id="KW-0418">Kinase</keyword>
<protein>
    <submittedName>
        <fullName evidence="2">Serine/threonine-protein kinase HipA</fullName>
    </submittedName>
</protein>